<evidence type="ECO:0000313" key="5">
    <source>
        <dbReference type="Proteomes" id="UP000694866"/>
    </source>
</evidence>
<feature type="transmembrane region" description="Helical" evidence="1">
    <location>
        <begin position="93"/>
        <end position="119"/>
    </location>
</feature>
<dbReference type="Proteomes" id="UP000694866">
    <property type="component" value="Unplaced"/>
</dbReference>
<accession>A0A9R1TI86</accession>
<proteinExistence type="predicted"/>
<dbReference type="EMBL" id="GBYB01013283">
    <property type="protein sequence ID" value="JAG83050.1"/>
    <property type="molecule type" value="Transcribed_RNA"/>
</dbReference>
<keyword evidence="5" id="KW-1185">Reference proteome</keyword>
<dbReference type="RefSeq" id="XP_011309438.1">
    <property type="nucleotide sequence ID" value="XM_011311136.1"/>
</dbReference>
<accession>A0A0C9QFM8</accession>
<evidence type="ECO:0000256" key="2">
    <source>
        <dbReference type="SAM" id="SignalP"/>
    </source>
</evidence>
<protein>
    <submittedName>
        <fullName evidence="4">p69_0 protein</fullName>
    </submittedName>
    <submittedName>
        <fullName evidence="3">p69_1 protein</fullName>
    </submittedName>
</protein>
<dbReference type="RefSeq" id="XP_011309444.1">
    <property type="nucleotide sequence ID" value="XM_011311142.1"/>
</dbReference>
<accession>A0A9R1TFJ0</accession>
<evidence type="ECO:0000256" key="1">
    <source>
        <dbReference type="SAM" id="Phobius"/>
    </source>
</evidence>
<dbReference type="RefSeq" id="XP_011309454.1">
    <property type="nucleotide sequence ID" value="XM_011311152.1"/>
</dbReference>
<dbReference type="EMBL" id="GBYB01002970">
    <property type="protein sequence ID" value="JAG72737.1"/>
    <property type="molecule type" value="Transcribed_RNA"/>
</dbReference>
<keyword evidence="2" id="KW-0732">Signal</keyword>
<reference evidence="6 7" key="2">
    <citation type="submission" date="2025-04" db="UniProtKB">
        <authorList>
            <consortium name="RefSeq"/>
        </authorList>
    </citation>
    <scope>IDENTIFICATION</scope>
    <source>
        <strain evidence="6 7">USDA-PBARC FA_bdor</strain>
        <tissue evidence="6 7">Whole organism</tissue>
    </source>
</reference>
<feature type="signal peptide" evidence="2">
    <location>
        <begin position="1"/>
        <end position="20"/>
    </location>
</feature>
<accession>A0A9R1THN3</accession>
<feature type="chain" id="PRO_5007394635" evidence="2">
    <location>
        <begin position="21"/>
        <end position="142"/>
    </location>
</feature>
<dbReference type="OrthoDB" id="8048189at2759"/>
<dbReference type="KEGG" id="fas:105270291"/>
<gene>
    <name evidence="4" type="primary">p69_0</name>
    <name evidence="6 7 8 9" type="synonym">LOC105270291</name>
    <name evidence="3" type="synonym">p69_1</name>
    <name evidence="3" type="ORF">g.16703</name>
    <name evidence="4" type="ORF">g.16707</name>
</gene>
<dbReference type="RefSeq" id="XP_011309462.1">
    <property type="nucleotide sequence ID" value="XM_011311160.1"/>
</dbReference>
<reference evidence="4" key="1">
    <citation type="submission" date="2015-01" db="EMBL/GenBank/DDBJ databases">
        <title>Transcriptome Assembly of Fopius arisanus.</title>
        <authorList>
            <person name="Geib S."/>
        </authorList>
    </citation>
    <scope>NUCLEOTIDE SEQUENCE</scope>
</reference>
<evidence type="ECO:0000313" key="6">
    <source>
        <dbReference type="RefSeq" id="XP_011309438.1"/>
    </source>
</evidence>
<evidence type="ECO:0000313" key="4">
    <source>
        <dbReference type="EMBL" id="JAG83050.1"/>
    </source>
</evidence>
<organism evidence="4">
    <name type="scientific">Fopius arisanus</name>
    <dbReference type="NCBI Taxonomy" id="64838"/>
    <lineage>
        <taxon>Eukaryota</taxon>
        <taxon>Metazoa</taxon>
        <taxon>Ecdysozoa</taxon>
        <taxon>Arthropoda</taxon>
        <taxon>Hexapoda</taxon>
        <taxon>Insecta</taxon>
        <taxon>Pterygota</taxon>
        <taxon>Neoptera</taxon>
        <taxon>Endopterygota</taxon>
        <taxon>Hymenoptera</taxon>
        <taxon>Apocrita</taxon>
        <taxon>Ichneumonoidea</taxon>
        <taxon>Braconidae</taxon>
        <taxon>Opiinae</taxon>
        <taxon>Fopius</taxon>
    </lineage>
</organism>
<sequence>MWRALWMILALALALAPASADSDVDDASVEVDPSENIDVNIPGIDKKLPTPGELLKMLDSMDLSEEEKQNIRENIMKSAESLDDVVKGSGSGFLYQALVLLSLLSVLALIFGFFGYKLYKSLVDKEIKREMKRKQREMKKRK</sequence>
<keyword evidence="1" id="KW-1133">Transmembrane helix</keyword>
<evidence type="ECO:0000313" key="7">
    <source>
        <dbReference type="RefSeq" id="XP_011309444.1"/>
    </source>
</evidence>
<name>A0A0C9QFM8_9HYME</name>
<keyword evidence="1" id="KW-0472">Membrane</keyword>
<evidence type="ECO:0000313" key="8">
    <source>
        <dbReference type="RefSeq" id="XP_011309454.1"/>
    </source>
</evidence>
<dbReference type="GeneID" id="105270291"/>
<accession>A0A9R1U6W4</accession>
<evidence type="ECO:0000313" key="9">
    <source>
        <dbReference type="RefSeq" id="XP_011309462.1"/>
    </source>
</evidence>
<evidence type="ECO:0000313" key="3">
    <source>
        <dbReference type="EMBL" id="JAG72737.1"/>
    </source>
</evidence>
<keyword evidence="1" id="KW-0812">Transmembrane</keyword>
<dbReference type="AlphaFoldDB" id="A0A0C9QFM8"/>